<organism evidence="1 2">
    <name type="scientific">Lactobacillus johnsonii ATCC 33200</name>
    <dbReference type="NCBI Taxonomy" id="525330"/>
    <lineage>
        <taxon>Bacteria</taxon>
        <taxon>Bacillati</taxon>
        <taxon>Bacillota</taxon>
        <taxon>Bacilli</taxon>
        <taxon>Lactobacillales</taxon>
        <taxon>Lactobacillaceae</taxon>
        <taxon>Lactobacillus</taxon>
    </lineage>
</organism>
<dbReference type="HOGENOM" id="CLU_717268_0_0_9"/>
<dbReference type="Proteomes" id="UP000003491">
    <property type="component" value="Unassembled WGS sequence"/>
</dbReference>
<name>C2E5L8_LACJH</name>
<accession>C2E5L8</accession>
<gene>
    <name evidence="1" type="ORF">HMPREF0528_1165</name>
</gene>
<dbReference type="AlphaFoldDB" id="C2E5L8"/>
<protein>
    <recommendedName>
        <fullName evidence="3">DUF4297 domain-containing protein</fullName>
    </recommendedName>
</protein>
<dbReference type="RefSeq" id="WP_004894404.1">
    <property type="nucleotide sequence ID" value="NZ_AZCY01000007.1"/>
</dbReference>
<sequence>MEQLSLFSKEIERKPRPANIPAVPKTKDTQASYSVWGWLFQITAAIVLGLKYRKNMTKIKVEGKTEDIELYFSDRDPIYVQAKSTGKSIEENDNATAHCTAAMNTLINTTNIHKNKYSELIYISNYLNPLKLSEEIWRAMWKPEKTELFLASFEEDIPKEGQEYLLERIKAAQKQLMDGKYLYTTTYFSLKKLNVATLIFSRKNSIGQEENIKECRTLNNLIDKILESDHTGKLRESIEAELYRRYHNNATNFELMIKKEEICGIFIYKIIQEAPETYLEKYVPIFNQREVNTYADDFIVKQSQNIDVINKILSDFLTFDGQKYPTEAEKEEAFLEQESRDKELENYFPLSDNDEIRKECLKYLTYKILYKQQVITQTKKEFNIQ</sequence>
<reference evidence="1 2" key="1">
    <citation type="submission" date="2009-01" db="EMBL/GenBank/DDBJ databases">
        <authorList>
            <person name="Qin X."/>
            <person name="Bachman B."/>
            <person name="Battles P."/>
            <person name="Bell A."/>
            <person name="Bess C."/>
            <person name="Bickham C."/>
            <person name="Chaboub L."/>
            <person name="Chen D."/>
            <person name="Coyle M."/>
            <person name="Deiros D.R."/>
            <person name="Dinh H."/>
            <person name="Forbes L."/>
            <person name="Fowler G."/>
            <person name="Francisco L."/>
            <person name="Fu Q."/>
            <person name="Gubbala S."/>
            <person name="Hale W."/>
            <person name="Han Y."/>
            <person name="Hemphill L."/>
            <person name="Highlander S.K."/>
            <person name="Hirani K."/>
            <person name="Hogues M."/>
            <person name="Jackson L."/>
            <person name="Jakkamsetti A."/>
            <person name="Javaid M."/>
            <person name="Jiang H."/>
            <person name="Korchina V."/>
            <person name="Kovar C."/>
            <person name="Lara F."/>
            <person name="Lee S."/>
            <person name="Mata R."/>
            <person name="Mathew T."/>
            <person name="Moen C."/>
            <person name="Morales K."/>
            <person name="Munidasa M."/>
            <person name="Nazareth L."/>
            <person name="Ngo R."/>
            <person name="Nguyen L."/>
            <person name="Okwuonu G."/>
            <person name="Ongeri F."/>
            <person name="Patil S."/>
            <person name="Petrosino J."/>
            <person name="Pham C."/>
            <person name="Pham P."/>
            <person name="Pu L.-L."/>
            <person name="Puazo M."/>
            <person name="Raj R."/>
            <person name="Reid J."/>
            <person name="Rouhana J."/>
            <person name="Saada N."/>
            <person name="Shang Y."/>
            <person name="Simmons D."/>
            <person name="Thornton R."/>
            <person name="Warren J."/>
            <person name="Weissenberger G."/>
            <person name="Zhang J."/>
            <person name="Zhang L."/>
            <person name="Zhou C."/>
            <person name="Zhu D."/>
            <person name="Muzny D."/>
            <person name="Worley K."/>
            <person name="Gibbs R."/>
        </authorList>
    </citation>
    <scope>NUCLEOTIDE SEQUENCE [LARGE SCALE GENOMIC DNA]</scope>
    <source>
        <strain evidence="1 2">ATCC 33200</strain>
    </source>
</reference>
<evidence type="ECO:0000313" key="1">
    <source>
        <dbReference type="EMBL" id="EEJ59778.1"/>
    </source>
</evidence>
<dbReference type="PATRIC" id="fig|525330.7.peg.1561"/>
<proteinExistence type="predicted"/>
<comment type="caution">
    <text evidence="1">The sequence shown here is derived from an EMBL/GenBank/DDBJ whole genome shotgun (WGS) entry which is preliminary data.</text>
</comment>
<dbReference type="EMBL" id="ACGR01000036">
    <property type="protein sequence ID" value="EEJ59778.1"/>
    <property type="molecule type" value="Genomic_DNA"/>
</dbReference>
<evidence type="ECO:0000313" key="2">
    <source>
        <dbReference type="Proteomes" id="UP000003491"/>
    </source>
</evidence>
<evidence type="ECO:0008006" key="3">
    <source>
        <dbReference type="Google" id="ProtNLM"/>
    </source>
</evidence>